<organism evidence="1 2">
    <name type="scientific">Aquabacterium lacunae</name>
    <dbReference type="NCBI Taxonomy" id="2528630"/>
    <lineage>
        <taxon>Bacteria</taxon>
        <taxon>Pseudomonadati</taxon>
        <taxon>Pseudomonadota</taxon>
        <taxon>Betaproteobacteria</taxon>
        <taxon>Burkholderiales</taxon>
        <taxon>Aquabacterium</taxon>
    </lineage>
</organism>
<keyword evidence="2" id="KW-1185">Reference proteome</keyword>
<comment type="caution">
    <text evidence="1">The sequence shown here is derived from an EMBL/GenBank/DDBJ whole genome shotgun (WGS) entry which is preliminary data.</text>
</comment>
<dbReference type="AlphaFoldDB" id="A0A4Q9H0V2"/>
<proteinExistence type="predicted"/>
<dbReference type="RefSeq" id="WP_130967167.1">
    <property type="nucleotide sequence ID" value="NZ_SIXI01000002.1"/>
</dbReference>
<protein>
    <submittedName>
        <fullName evidence="1">Uncharacterized protein</fullName>
    </submittedName>
</protein>
<dbReference type="EMBL" id="SIXI01000002">
    <property type="protein sequence ID" value="TBO32929.1"/>
    <property type="molecule type" value="Genomic_DNA"/>
</dbReference>
<accession>A0A4Q9H0V2</accession>
<dbReference type="OrthoDB" id="4133252at1224"/>
<gene>
    <name evidence="1" type="ORF">EYS42_07140</name>
</gene>
<reference evidence="1 2" key="1">
    <citation type="submission" date="2019-02" db="EMBL/GenBank/DDBJ databases">
        <title>Aquabacterium sp. strain KMB7.</title>
        <authorList>
            <person name="Chen W.-M."/>
        </authorList>
    </citation>
    <scope>NUCLEOTIDE SEQUENCE [LARGE SCALE GENOMIC DNA]</scope>
    <source>
        <strain evidence="1 2">KMB7</strain>
    </source>
</reference>
<dbReference type="Proteomes" id="UP000292120">
    <property type="component" value="Unassembled WGS sequence"/>
</dbReference>
<evidence type="ECO:0000313" key="2">
    <source>
        <dbReference type="Proteomes" id="UP000292120"/>
    </source>
</evidence>
<evidence type="ECO:0000313" key="1">
    <source>
        <dbReference type="EMBL" id="TBO32929.1"/>
    </source>
</evidence>
<name>A0A4Q9H0V2_9BURK</name>
<sequence length="178" mass="19503">MATWVSTLFGCAHAEPSLGMTLLFLNMGGNSILVERFDPDGHRGPVPGFLGSDAKLLTPERGGGAQMSFMSGDSKRGAPEFVDVVWSESTPQAEAALSRIPKLSGKVSVEQQASRKKLLDDAYRLRNNYTRRIDLTPILTPELVTQVRANRANTNLKLMVVFKGEDVTITASPEVWRK</sequence>